<proteinExistence type="predicted"/>
<organism evidence="2">
    <name type="scientific">uncultured Caudovirales phage</name>
    <dbReference type="NCBI Taxonomy" id="2100421"/>
    <lineage>
        <taxon>Viruses</taxon>
        <taxon>Duplodnaviria</taxon>
        <taxon>Heunggongvirae</taxon>
        <taxon>Uroviricota</taxon>
        <taxon>Caudoviricetes</taxon>
        <taxon>Peduoviridae</taxon>
        <taxon>Maltschvirus</taxon>
        <taxon>Maltschvirus maltsch</taxon>
    </lineage>
</organism>
<sequence length="149" mass="17309">MQIRDATPVDFPSIVKMLRRYREAAPMSFLLEADNEQHIVGQLTEFVAGRGLVLMAEHKSQVMGMLIASIDSSFWYPEKRLMIEVAYWVEPEFRGGTAAYRLLKEYVRRGENLKQEGRIVHFLISKMNTSPDLSFGKFGFQKLEEFWVN</sequence>
<dbReference type="InterPro" id="IPR000182">
    <property type="entry name" value="GNAT_dom"/>
</dbReference>
<dbReference type="Gene3D" id="3.40.630.30">
    <property type="match status" value="1"/>
</dbReference>
<dbReference type="InterPro" id="IPR016181">
    <property type="entry name" value="Acyl_CoA_acyltransferase"/>
</dbReference>
<gene>
    <name evidence="2" type="ORF">UFOVP10_57</name>
</gene>
<reference evidence="2" key="1">
    <citation type="submission" date="2020-04" db="EMBL/GenBank/DDBJ databases">
        <authorList>
            <person name="Chiriac C."/>
            <person name="Salcher M."/>
            <person name="Ghai R."/>
            <person name="Kavagutti S V."/>
        </authorList>
    </citation>
    <scope>NUCLEOTIDE SEQUENCE</scope>
</reference>
<accession>A0A6J5KI52</accession>
<evidence type="ECO:0000313" key="2">
    <source>
        <dbReference type="EMBL" id="CAB4121225.1"/>
    </source>
</evidence>
<dbReference type="SUPFAM" id="SSF55729">
    <property type="entry name" value="Acyl-CoA N-acyltransferases (Nat)"/>
    <property type="match status" value="1"/>
</dbReference>
<dbReference type="Pfam" id="PF00583">
    <property type="entry name" value="Acetyltransf_1"/>
    <property type="match status" value="1"/>
</dbReference>
<dbReference type="GO" id="GO:0016747">
    <property type="term" value="F:acyltransferase activity, transferring groups other than amino-acyl groups"/>
    <property type="evidence" value="ECO:0007669"/>
    <property type="project" value="InterPro"/>
</dbReference>
<protein>
    <submittedName>
        <fullName evidence="2">GNAT domain containing protein</fullName>
    </submittedName>
</protein>
<evidence type="ECO:0000259" key="1">
    <source>
        <dbReference type="PROSITE" id="PS51186"/>
    </source>
</evidence>
<name>A0A6J5KI52_9CAUD</name>
<dbReference type="PROSITE" id="PS51186">
    <property type="entry name" value="GNAT"/>
    <property type="match status" value="1"/>
</dbReference>
<dbReference type="EMBL" id="LR796142">
    <property type="protein sequence ID" value="CAB4121225.1"/>
    <property type="molecule type" value="Genomic_DNA"/>
</dbReference>
<feature type="domain" description="N-acetyltransferase" evidence="1">
    <location>
        <begin position="1"/>
        <end position="149"/>
    </location>
</feature>